<dbReference type="EMBL" id="BARS01005459">
    <property type="protein sequence ID" value="GAF73769.1"/>
    <property type="molecule type" value="Genomic_DNA"/>
</dbReference>
<sequence length="82" mass="8936">MRYITLLFLTCVICVWSGETVVTQASLVTDNGAVLSRKQVTVHNCDSAGEALAEAESRNPGWTAYNAKNVSGRTWVVSMKQT</sequence>
<evidence type="ECO:0000313" key="1">
    <source>
        <dbReference type="EMBL" id="GAF73769.1"/>
    </source>
</evidence>
<reference evidence="1" key="1">
    <citation type="journal article" date="2014" name="Front. Microbiol.">
        <title>High frequency of phylogenetically diverse reductive dehalogenase-homologous genes in deep subseafloor sedimentary metagenomes.</title>
        <authorList>
            <person name="Kawai M."/>
            <person name="Futagami T."/>
            <person name="Toyoda A."/>
            <person name="Takaki Y."/>
            <person name="Nishi S."/>
            <person name="Hori S."/>
            <person name="Arai W."/>
            <person name="Tsubouchi T."/>
            <person name="Morono Y."/>
            <person name="Uchiyama I."/>
            <person name="Ito T."/>
            <person name="Fujiyama A."/>
            <person name="Inagaki F."/>
            <person name="Takami H."/>
        </authorList>
    </citation>
    <scope>NUCLEOTIDE SEQUENCE</scope>
    <source>
        <strain evidence="1">Expedition CK06-06</strain>
    </source>
</reference>
<proteinExistence type="predicted"/>
<accession>X0RY73</accession>
<name>X0RY73_9ZZZZ</name>
<organism evidence="1">
    <name type="scientific">marine sediment metagenome</name>
    <dbReference type="NCBI Taxonomy" id="412755"/>
    <lineage>
        <taxon>unclassified sequences</taxon>
        <taxon>metagenomes</taxon>
        <taxon>ecological metagenomes</taxon>
    </lineage>
</organism>
<dbReference type="AlphaFoldDB" id="X0RY73"/>
<comment type="caution">
    <text evidence="1">The sequence shown here is derived from an EMBL/GenBank/DDBJ whole genome shotgun (WGS) entry which is preliminary data.</text>
</comment>
<gene>
    <name evidence="1" type="ORF">S01H1_10714</name>
</gene>
<protein>
    <submittedName>
        <fullName evidence="1">Uncharacterized protein</fullName>
    </submittedName>
</protein>